<dbReference type="Pfam" id="PF02493">
    <property type="entry name" value="MORN"/>
    <property type="match status" value="2"/>
</dbReference>
<keyword evidence="1" id="KW-0677">Repeat</keyword>
<name>A0ABT2M497_9FIRM</name>
<dbReference type="Proteomes" id="UP001431199">
    <property type="component" value="Unassembled WGS sequence"/>
</dbReference>
<accession>A0ABT2M497</accession>
<sequence>MSKHKLLVAIFAVGMTAAVFAGCSNEKNTSNGTITSGITLFGNKYTGSYTGELNNGNPEGKGVIEVDGDIVSKVEGTWKDGSLDGKCTITYSDGSIEEGDMVENRFDGEITKTFADGTYNVMNYNSGIPNGAIKYYDSKGTLTDYDWNYEQVPIKKLISQVKDVKYSQLIYYPDNYVGKMIKATGTVESVYEAKINAYITIKDSDGKIYVCKCKNMKVFNGRQSISQTYKVGDKVQVYGYLLKTDMYTHFNDDKSTKYNQYTGTLPYVEVVYSYDVNAGEFNPLNPSYTYEDVAKNPYGYAGMKAKVNGKVNYIELNNKKNTATIKLEVGNKQFYYVNFKYNKKTKVLPAINDEITIEGKYYGIYKEEYIKNVDDIGLVDDDDIEYRYEVYPYINAKNVIENK</sequence>
<dbReference type="EMBL" id="JAODBU010000012">
    <property type="protein sequence ID" value="MCT7399721.1"/>
    <property type="molecule type" value="Genomic_DNA"/>
</dbReference>
<gene>
    <name evidence="3" type="ORF">N5B56_11620</name>
</gene>
<keyword evidence="2" id="KW-0732">Signal</keyword>
<feature type="chain" id="PRO_5046821192" description="MORN repeat-containing protein" evidence="2">
    <location>
        <begin position="22"/>
        <end position="403"/>
    </location>
</feature>
<proteinExistence type="predicted"/>
<evidence type="ECO:0000313" key="4">
    <source>
        <dbReference type="Proteomes" id="UP001431199"/>
    </source>
</evidence>
<dbReference type="PROSITE" id="PS51257">
    <property type="entry name" value="PROKAR_LIPOPROTEIN"/>
    <property type="match status" value="1"/>
</dbReference>
<evidence type="ECO:0000313" key="3">
    <source>
        <dbReference type="EMBL" id="MCT7399721.1"/>
    </source>
</evidence>
<dbReference type="InterPro" id="IPR003409">
    <property type="entry name" value="MORN"/>
</dbReference>
<evidence type="ECO:0008006" key="5">
    <source>
        <dbReference type="Google" id="ProtNLM"/>
    </source>
</evidence>
<protein>
    <recommendedName>
        <fullName evidence="5">MORN repeat-containing protein</fullName>
    </recommendedName>
</protein>
<feature type="signal peptide" evidence="2">
    <location>
        <begin position="1"/>
        <end position="21"/>
    </location>
</feature>
<dbReference type="RefSeq" id="WP_260979023.1">
    <property type="nucleotide sequence ID" value="NZ_JAODBU010000012.1"/>
</dbReference>
<dbReference type="SUPFAM" id="SSF82185">
    <property type="entry name" value="Histone H3 K4-specific methyltransferase SET7/9 N-terminal domain"/>
    <property type="match status" value="1"/>
</dbReference>
<reference evidence="3" key="1">
    <citation type="submission" date="2022-09" db="EMBL/GenBank/DDBJ databases">
        <title>Eubacterium sp. LFL-14 isolated from human feces.</title>
        <authorList>
            <person name="Liu F."/>
        </authorList>
    </citation>
    <scope>NUCLEOTIDE SEQUENCE</scope>
    <source>
        <strain evidence="3">LFL-14</strain>
    </source>
</reference>
<evidence type="ECO:0000256" key="1">
    <source>
        <dbReference type="ARBA" id="ARBA00022737"/>
    </source>
</evidence>
<evidence type="ECO:0000256" key="2">
    <source>
        <dbReference type="SAM" id="SignalP"/>
    </source>
</evidence>
<comment type="caution">
    <text evidence="3">The sequence shown here is derived from an EMBL/GenBank/DDBJ whole genome shotgun (WGS) entry which is preliminary data.</text>
</comment>
<keyword evidence="4" id="KW-1185">Reference proteome</keyword>
<organism evidence="3 4">
    <name type="scientific">Eubacterium album</name>
    <dbReference type="NCBI Taxonomy" id="2978477"/>
    <lineage>
        <taxon>Bacteria</taxon>
        <taxon>Bacillati</taxon>
        <taxon>Bacillota</taxon>
        <taxon>Clostridia</taxon>
        <taxon>Eubacteriales</taxon>
        <taxon>Eubacteriaceae</taxon>
        <taxon>Eubacterium</taxon>
    </lineage>
</organism>
<dbReference type="Gene3D" id="2.20.110.10">
    <property type="entry name" value="Histone H3 K4-specific methyltransferase SET7/9 N-terminal domain"/>
    <property type="match status" value="1"/>
</dbReference>